<reference evidence="10 11" key="1">
    <citation type="submission" date="2020-03" db="EMBL/GenBank/DDBJ databases">
        <title>Draft Genome Sequence of Cudoniella acicularis.</title>
        <authorList>
            <person name="Buettner E."/>
            <person name="Kellner H."/>
        </authorList>
    </citation>
    <scope>NUCLEOTIDE SEQUENCE [LARGE SCALE GENOMIC DNA]</scope>
    <source>
        <strain evidence="10 11">DSM 108380</strain>
    </source>
</reference>
<dbReference type="SUPFAM" id="SSF48264">
    <property type="entry name" value="Cytochrome P450"/>
    <property type="match status" value="1"/>
</dbReference>
<accession>A0A8H4RS96</accession>
<evidence type="ECO:0000256" key="6">
    <source>
        <dbReference type="ARBA" id="ARBA00023004"/>
    </source>
</evidence>
<evidence type="ECO:0000256" key="9">
    <source>
        <dbReference type="SAM" id="Phobius"/>
    </source>
</evidence>
<gene>
    <name evidence="10" type="ORF">G7Y89_g3984</name>
</gene>
<evidence type="ECO:0000256" key="4">
    <source>
        <dbReference type="ARBA" id="ARBA00022723"/>
    </source>
</evidence>
<feature type="transmembrane region" description="Helical" evidence="9">
    <location>
        <begin position="6"/>
        <end position="27"/>
    </location>
</feature>
<comment type="pathway">
    <text evidence="2">Secondary metabolite biosynthesis.</text>
</comment>
<evidence type="ECO:0008006" key="12">
    <source>
        <dbReference type="Google" id="ProtNLM"/>
    </source>
</evidence>
<organism evidence="10 11">
    <name type="scientific">Cudoniella acicularis</name>
    <dbReference type="NCBI Taxonomy" id="354080"/>
    <lineage>
        <taxon>Eukaryota</taxon>
        <taxon>Fungi</taxon>
        <taxon>Dikarya</taxon>
        <taxon>Ascomycota</taxon>
        <taxon>Pezizomycotina</taxon>
        <taxon>Leotiomycetes</taxon>
        <taxon>Helotiales</taxon>
        <taxon>Tricladiaceae</taxon>
        <taxon>Cudoniella</taxon>
    </lineage>
</organism>
<keyword evidence="7" id="KW-0503">Monooxygenase</keyword>
<keyword evidence="11" id="KW-1185">Reference proteome</keyword>
<keyword evidence="9" id="KW-0472">Membrane</keyword>
<comment type="caution">
    <text evidence="10">The sequence shown here is derived from an EMBL/GenBank/DDBJ whole genome shotgun (WGS) entry which is preliminary data.</text>
</comment>
<evidence type="ECO:0000256" key="1">
    <source>
        <dbReference type="ARBA" id="ARBA00001971"/>
    </source>
</evidence>
<dbReference type="Gene3D" id="1.10.630.10">
    <property type="entry name" value="Cytochrome P450"/>
    <property type="match status" value="1"/>
</dbReference>
<feature type="binding site" description="axial binding residue" evidence="8">
    <location>
        <position position="481"/>
    </location>
    <ligand>
        <name>heme</name>
        <dbReference type="ChEBI" id="CHEBI:30413"/>
    </ligand>
    <ligandPart>
        <name>Fe</name>
        <dbReference type="ChEBI" id="CHEBI:18248"/>
    </ligandPart>
</feature>
<keyword evidence="9" id="KW-0812">Transmembrane</keyword>
<keyword evidence="4 8" id="KW-0479">Metal-binding</keyword>
<protein>
    <recommendedName>
        <fullName evidence="12">Cytochrome P450</fullName>
    </recommendedName>
</protein>
<dbReference type="Proteomes" id="UP000566819">
    <property type="component" value="Unassembled WGS sequence"/>
</dbReference>
<dbReference type="GO" id="GO:0020037">
    <property type="term" value="F:heme binding"/>
    <property type="evidence" value="ECO:0007669"/>
    <property type="project" value="InterPro"/>
</dbReference>
<sequence length="552" mass="63261">MEYISNQSGLIASGLGALLFAWVANIVMKGWKARRTFVEFRKQGFPMPKHSMIFGHLLTMKPFIDKLPSDAHPVYYFGQVAKEEFPRGVYYLDMWPFFGPLLICTSLNATVDATQRTALSIKKPDSLIRWFQSIAGGPNLFTMEEDEWRSWRSIFNPGFSQAHIFKLVPTIVREALAYRGLLLKYAQGGKIFRLDDETLWFTMDMIGSLVLENSLDSKRTQNTLAVALLDQLRWHIGDQVLNPFVRYNPLRLAVQWRNSRRMNSYIGRELDMRYEAYKNSLECGDKPDSKSVISLVLEGYLKQNGGAQQLPVSLDKTFKSYATFQIRTFLFAGHDTTSSTICHMFYLLNKNPAALKKLRNEHDSVLGSDLSTAASVISNNPQTLNQLTYTTSVIKEALRLFPPASSARQGVEGVDIMDDDGHRYPTGNTMVWALHQPIQRNSKYWPNADEFIPERWMVESDDPLYPTKWAWRPFEFGPRNCIGQGLVMNELKVILALTAREFDIKDAYEEFDRLYPRKGFSSGDDTSGFSLQEFSEHWKVVFLLISQVAKYQ</sequence>
<dbReference type="PRINTS" id="PR00385">
    <property type="entry name" value="P450"/>
</dbReference>
<evidence type="ECO:0000313" key="11">
    <source>
        <dbReference type="Proteomes" id="UP000566819"/>
    </source>
</evidence>
<dbReference type="GO" id="GO:0016705">
    <property type="term" value="F:oxidoreductase activity, acting on paired donors, with incorporation or reduction of molecular oxygen"/>
    <property type="evidence" value="ECO:0007669"/>
    <property type="project" value="InterPro"/>
</dbReference>
<keyword evidence="6 8" id="KW-0408">Iron</keyword>
<dbReference type="InterPro" id="IPR001128">
    <property type="entry name" value="Cyt_P450"/>
</dbReference>
<proteinExistence type="predicted"/>
<evidence type="ECO:0000256" key="2">
    <source>
        <dbReference type="ARBA" id="ARBA00005179"/>
    </source>
</evidence>
<dbReference type="GO" id="GO:0005506">
    <property type="term" value="F:iron ion binding"/>
    <property type="evidence" value="ECO:0007669"/>
    <property type="project" value="InterPro"/>
</dbReference>
<dbReference type="PANTHER" id="PTHR24305">
    <property type="entry name" value="CYTOCHROME P450"/>
    <property type="match status" value="1"/>
</dbReference>
<dbReference type="InterPro" id="IPR002401">
    <property type="entry name" value="Cyt_P450_E_grp-I"/>
</dbReference>
<evidence type="ECO:0000256" key="5">
    <source>
        <dbReference type="ARBA" id="ARBA00023002"/>
    </source>
</evidence>
<dbReference type="InterPro" id="IPR050121">
    <property type="entry name" value="Cytochrome_P450_monoxygenase"/>
</dbReference>
<name>A0A8H4RS96_9HELO</name>
<dbReference type="InterPro" id="IPR036396">
    <property type="entry name" value="Cyt_P450_sf"/>
</dbReference>
<evidence type="ECO:0000256" key="8">
    <source>
        <dbReference type="PIRSR" id="PIRSR602401-1"/>
    </source>
</evidence>
<dbReference type="AlphaFoldDB" id="A0A8H4RS96"/>
<dbReference type="CDD" id="cd11051">
    <property type="entry name" value="CYP59-like"/>
    <property type="match status" value="1"/>
</dbReference>
<dbReference type="PRINTS" id="PR00463">
    <property type="entry name" value="EP450I"/>
</dbReference>
<evidence type="ECO:0000313" key="10">
    <source>
        <dbReference type="EMBL" id="KAF4634131.1"/>
    </source>
</evidence>
<dbReference type="Pfam" id="PF00067">
    <property type="entry name" value="p450"/>
    <property type="match status" value="1"/>
</dbReference>
<dbReference type="OrthoDB" id="10029320at2759"/>
<dbReference type="GO" id="GO:0004497">
    <property type="term" value="F:monooxygenase activity"/>
    <property type="evidence" value="ECO:0007669"/>
    <property type="project" value="UniProtKB-KW"/>
</dbReference>
<evidence type="ECO:0000256" key="7">
    <source>
        <dbReference type="ARBA" id="ARBA00023033"/>
    </source>
</evidence>
<comment type="cofactor">
    <cofactor evidence="1 8">
        <name>heme</name>
        <dbReference type="ChEBI" id="CHEBI:30413"/>
    </cofactor>
</comment>
<keyword evidence="5" id="KW-0560">Oxidoreductase</keyword>
<evidence type="ECO:0000256" key="3">
    <source>
        <dbReference type="ARBA" id="ARBA00022617"/>
    </source>
</evidence>
<keyword evidence="9" id="KW-1133">Transmembrane helix</keyword>
<dbReference type="EMBL" id="JAAMPI010000206">
    <property type="protein sequence ID" value="KAF4634131.1"/>
    <property type="molecule type" value="Genomic_DNA"/>
</dbReference>
<keyword evidence="3 8" id="KW-0349">Heme</keyword>
<dbReference type="PANTHER" id="PTHR24305:SF107">
    <property type="entry name" value="P450, PUTATIVE (EUROFUNG)-RELATED"/>
    <property type="match status" value="1"/>
</dbReference>